<dbReference type="EnsemblPlants" id="EMT08509">
    <property type="protein sequence ID" value="EMT08509"/>
    <property type="gene ID" value="F775_24281"/>
</dbReference>
<protein>
    <submittedName>
        <fullName evidence="2">Uncharacterized protein</fullName>
    </submittedName>
</protein>
<feature type="compositionally biased region" description="Basic and acidic residues" evidence="1">
    <location>
        <begin position="262"/>
        <end position="271"/>
    </location>
</feature>
<evidence type="ECO:0000313" key="2">
    <source>
        <dbReference type="EnsemblPlants" id="EMT08509"/>
    </source>
</evidence>
<evidence type="ECO:0000256" key="1">
    <source>
        <dbReference type="SAM" id="MobiDB-lite"/>
    </source>
</evidence>
<dbReference type="AlphaFoldDB" id="M8BNZ5"/>
<reference evidence="2" key="1">
    <citation type="submission" date="2015-06" db="UniProtKB">
        <authorList>
            <consortium name="EnsemblPlants"/>
        </authorList>
    </citation>
    <scope>IDENTIFICATION</scope>
</reference>
<proteinExistence type="predicted"/>
<organism evidence="2">
    <name type="scientific">Aegilops tauschii</name>
    <name type="common">Tausch's goatgrass</name>
    <name type="synonym">Aegilops squarrosa</name>
    <dbReference type="NCBI Taxonomy" id="37682"/>
    <lineage>
        <taxon>Eukaryota</taxon>
        <taxon>Viridiplantae</taxon>
        <taxon>Streptophyta</taxon>
        <taxon>Embryophyta</taxon>
        <taxon>Tracheophyta</taxon>
        <taxon>Spermatophyta</taxon>
        <taxon>Magnoliopsida</taxon>
        <taxon>Liliopsida</taxon>
        <taxon>Poales</taxon>
        <taxon>Poaceae</taxon>
        <taxon>BOP clade</taxon>
        <taxon>Pooideae</taxon>
        <taxon>Triticodae</taxon>
        <taxon>Triticeae</taxon>
        <taxon>Triticinae</taxon>
        <taxon>Aegilops</taxon>
    </lineage>
</organism>
<sequence>MEAAAAGFATGARAAAAARPFGLDLQAAAGGVRRPRRAIPMPAAGPHGGHLPFATAPSTLYAAYGGRRVYAQGESNGAPSESDRNGHKEPRTVDELMEAYPRCTSFFKLVTVVLCLGLCFLSAKGDPRAALMVTTSKDAAEVMGDSVISLEPEERRYKDCKLQYLGKERCDRAINELACDALPCKMKQAPARLRLHGATHREGVDRGGARRRKQHAVCAGAAAATCSGTAAGRDCGLRLTRRQQRGLQRQRGGGMTDAACPESKEATREELPLQVSIGAERSDV</sequence>
<accession>M8BNZ5</accession>
<feature type="region of interest" description="Disordered" evidence="1">
    <location>
        <begin position="243"/>
        <end position="284"/>
    </location>
</feature>
<name>M8BNZ5_AEGTA</name>